<evidence type="ECO:0000259" key="1">
    <source>
        <dbReference type="Pfam" id="PF12760"/>
    </source>
</evidence>
<organism evidence="2 3">
    <name type="scientific">Paenibacillus yanchengensis</name>
    <dbReference type="NCBI Taxonomy" id="2035833"/>
    <lineage>
        <taxon>Bacteria</taxon>
        <taxon>Bacillati</taxon>
        <taxon>Bacillota</taxon>
        <taxon>Bacilli</taxon>
        <taxon>Bacillales</taxon>
        <taxon>Paenibacillaceae</taxon>
        <taxon>Paenibacillus</taxon>
    </lineage>
</organism>
<gene>
    <name evidence="2" type="ORF">ACFSJH_03810</name>
</gene>
<dbReference type="EMBL" id="JBHUHO010000010">
    <property type="protein sequence ID" value="MFD2114866.1"/>
    <property type="molecule type" value="Genomic_DNA"/>
</dbReference>
<dbReference type="InterPro" id="IPR024442">
    <property type="entry name" value="Transposase_Zn_ribbon"/>
</dbReference>
<sequence length="368" mass="43584">MIEENDILAILFRVTYIRDRFHLFKYPFTEKLLEQWRLFLRQFPNENACYTYLYDHKWPDGFRCPKCNYPNCTKILTRRMPIYQCHQCYHQTTLTANTIMELSRLPLQKWLMAFFFLSLDQIGVNAFQLHLLLQVTYKTAWTLHRKVRQAISQADFFELLGKTMDHSNKMDTVDTDEKTSSTPTFTTNSHTCGIMFERAPQHKPVMIGFEMNSPQMQADVANHSNVGKAGANSSINSSTYSHKHTHDPLITHIKLKLIPTTHMVGIDRVSSPYVATYKHLHFEKHISPDQITHAPRMSYRQRRAVQKAFDYMIRRFIQTYGTIKNKYLQFYFNEMCFYYEATIHQYSIFHRLSKLSMIYKAHKAIRAN</sequence>
<proteinExistence type="predicted"/>
<dbReference type="Proteomes" id="UP001597362">
    <property type="component" value="Unassembled WGS sequence"/>
</dbReference>
<reference evidence="3" key="1">
    <citation type="journal article" date="2019" name="Int. J. Syst. Evol. Microbiol.">
        <title>The Global Catalogue of Microorganisms (GCM) 10K type strain sequencing project: providing services to taxonomists for standard genome sequencing and annotation.</title>
        <authorList>
            <consortium name="The Broad Institute Genomics Platform"/>
            <consortium name="The Broad Institute Genome Sequencing Center for Infectious Disease"/>
            <person name="Wu L."/>
            <person name="Ma J."/>
        </authorList>
    </citation>
    <scope>NUCLEOTIDE SEQUENCE [LARGE SCALE GENOMIC DNA]</scope>
    <source>
        <strain evidence="3">GH52</strain>
    </source>
</reference>
<comment type="caution">
    <text evidence="2">The sequence shown here is derived from an EMBL/GenBank/DDBJ whole genome shotgun (WGS) entry which is preliminary data.</text>
</comment>
<evidence type="ECO:0000313" key="3">
    <source>
        <dbReference type="Proteomes" id="UP001597362"/>
    </source>
</evidence>
<evidence type="ECO:0000313" key="2">
    <source>
        <dbReference type="EMBL" id="MFD2114866.1"/>
    </source>
</evidence>
<dbReference type="Pfam" id="PF12760">
    <property type="entry name" value="Zn_ribbon_IS1595"/>
    <property type="match status" value="1"/>
</dbReference>
<accession>A0ABW4YGW5</accession>
<dbReference type="RefSeq" id="WP_377769890.1">
    <property type="nucleotide sequence ID" value="NZ_JBHUHO010000010.1"/>
</dbReference>
<protein>
    <submittedName>
        <fullName evidence="2">Transposase</fullName>
    </submittedName>
</protein>
<name>A0ABW4YGW5_9BACL</name>
<feature type="domain" description="Transposase zinc-ribbon" evidence="1">
    <location>
        <begin position="44"/>
        <end position="91"/>
    </location>
</feature>
<keyword evidence="3" id="KW-1185">Reference proteome</keyword>